<proteinExistence type="predicted"/>
<evidence type="ECO:0000256" key="1">
    <source>
        <dbReference type="SAM" id="MobiDB-lite"/>
    </source>
</evidence>
<dbReference type="HOGENOM" id="CLU_1170775_0_0_1"/>
<dbReference type="GeneID" id="20666067"/>
<sequence length="237" mass="24659">MPAACGATASATGSHDVHPFSTFSAPLSSNSSTHMLFSACAFDIRAEAPNQGHHPDHAQSRSKYTQLVEVSESIRGLHSKSGVRADSSQKENNCGSESGPSQTPRSHTALGVRTTSQAAPSARMVPAKRQNLATLSAAQDKDPPTAGHADYRIPGSADGLKLGLGRMISLNCPEPLSSSSPQHNPDWSLVSRGLAEPTPTPGPITSLKHATANTTLGAGERPPEPEIEATDRGGRTS</sequence>
<dbReference type="InParanoid" id="W4JV30"/>
<feature type="region of interest" description="Disordered" evidence="1">
    <location>
        <begin position="173"/>
        <end position="237"/>
    </location>
</feature>
<dbReference type="EMBL" id="KI925463">
    <property type="protein sequence ID" value="ETW77392.1"/>
    <property type="molecule type" value="Genomic_DNA"/>
</dbReference>
<dbReference type="AlphaFoldDB" id="W4JV30"/>
<feature type="compositionally biased region" description="Polar residues" evidence="1">
    <location>
        <begin position="176"/>
        <end position="185"/>
    </location>
</feature>
<dbReference type="RefSeq" id="XP_009550903.1">
    <property type="nucleotide sequence ID" value="XM_009552608.1"/>
</dbReference>
<accession>W4JV30</accession>
<organism evidence="2 3">
    <name type="scientific">Heterobasidion irregulare (strain TC 32-1)</name>
    <dbReference type="NCBI Taxonomy" id="747525"/>
    <lineage>
        <taxon>Eukaryota</taxon>
        <taxon>Fungi</taxon>
        <taxon>Dikarya</taxon>
        <taxon>Basidiomycota</taxon>
        <taxon>Agaricomycotina</taxon>
        <taxon>Agaricomycetes</taxon>
        <taxon>Russulales</taxon>
        <taxon>Bondarzewiaceae</taxon>
        <taxon>Heterobasidion</taxon>
        <taxon>Heterobasidion annosum species complex</taxon>
    </lineage>
</organism>
<gene>
    <name evidence="2" type="ORF">HETIRDRAFT_105469</name>
</gene>
<dbReference type="Proteomes" id="UP000030671">
    <property type="component" value="Unassembled WGS sequence"/>
</dbReference>
<feature type="region of interest" description="Disordered" evidence="1">
    <location>
        <begin position="76"/>
        <end position="126"/>
    </location>
</feature>
<evidence type="ECO:0000313" key="2">
    <source>
        <dbReference type="EMBL" id="ETW77392.1"/>
    </source>
</evidence>
<name>W4JV30_HETIT</name>
<feature type="compositionally biased region" description="Polar residues" evidence="1">
    <location>
        <begin position="90"/>
        <end position="106"/>
    </location>
</feature>
<feature type="compositionally biased region" description="Basic and acidic residues" evidence="1">
    <location>
        <begin position="221"/>
        <end position="237"/>
    </location>
</feature>
<keyword evidence="3" id="KW-1185">Reference proteome</keyword>
<dbReference type="KEGG" id="hir:HETIRDRAFT_105469"/>
<evidence type="ECO:0000313" key="3">
    <source>
        <dbReference type="Proteomes" id="UP000030671"/>
    </source>
</evidence>
<protein>
    <submittedName>
        <fullName evidence="2">Uncharacterized protein</fullName>
    </submittedName>
</protein>
<reference evidence="2 3" key="1">
    <citation type="journal article" date="2012" name="New Phytol.">
        <title>Insight into trade-off between wood decay and parasitism from the genome of a fungal forest pathogen.</title>
        <authorList>
            <person name="Olson A."/>
            <person name="Aerts A."/>
            <person name="Asiegbu F."/>
            <person name="Belbahri L."/>
            <person name="Bouzid O."/>
            <person name="Broberg A."/>
            <person name="Canback B."/>
            <person name="Coutinho P.M."/>
            <person name="Cullen D."/>
            <person name="Dalman K."/>
            <person name="Deflorio G."/>
            <person name="van Diepen L.T."/>
            <person name="Dunand C."/>
            <person name="Duplessis S."/>
            <person name="Durling M."/>
            <person name="Gonthier P."/>
            <person name="Grimwood J."/>
            <person name="Fossdal C.G."/>
            <person name="Hansson D."/>
            <person name="Henrissat B."/>
            <person name="Hietala A."/>
            <person name="Himmelstrand K."/>
            <person name="Hoffmeister D."/>
            <person name="Hogberg N."/>
            <person name="James T.Y."/>
            <person name="Karlsson M."/>
            <person name="Kohler A."/>
            <person name="Kues U."/>
            <person name="Lee Y.H."/>
            <person name="Lin Y.C."/>
            <person name="Lind M."/>
            <person name="Lindquist E."/>
            <person name="Lombard V."/>
            <person name="Lucas S."/>
            <person name="Lunden K."/>
            <person name="Morin E."/>
            <person name="Murat C."/>
            <person name="Park J."/>
            <person name="Raffaello T."/>
            <person name="Rouze P."/>
            <person name="Salamov A."/>
            <person name="Schmutz J."/>
            <person name="Solheim H."/>
            <person name="Stahlberg J."/>
            <person name="Velez H."/>
            <person name="de Vries R.P."/>
            <person name="Wiebenga A."/>
            <person name="Woodward S."/>
            <person name="Yakovlev I."/>
            <person name="Garbelotto M."/>
            <person name="Martin F."/>
            <person name="Grigoriev I.V."/>
            <person name="Stenlid J."/>
        </authorList>
    </citation>
    <scope>NUCLEOTIDE SEQUENCE [LARGE SCALE GENOMIC DNA]</scope>
    <source>
        <strain evidence="2 3">TC 32-1</strain>
    </source>
</reference>